<dbReference type="SMART" id="SM00204">
    <property type="entry name" value="TGFB"/>
    <property type="match status" value="1"/>
</dbReference>
<dbReference type="PROSITE" id="PS00250">
    <property type="entry name" value="TGF_BETA_1"/>
    <property type="match status" value="1"/>
</dbReference>
<evidence type="ECO:0000256" key="4">
    <source>
        <dbReference type="ARBA" id="ARBA00023030"/>
    </source>
</evidence>
<dbReference type="InterPro" id="IPR001839">
    <property type="entry name" value="TGF-b_C"/>
</dbReference>
<dbReference type="Pfam" id="PF00019">
    <property type="entry name" value="TGF_beta"/>
    <property type="match status" value="1"/>
</dbReference>
<dbReference type="Gene3D" id="2.10.90.10">
    <property type="entry name" value="Cystine-knot cytokines"/>
    <property type="match status" value="1"/>
</dbReference>
<sequence length="364" mass="39838">MARAGRVWAAALGALAVAAAAVHALPAGRGEELSEGAEHTEGTELERLVSRIRRRVIDELGLSHSVVRNSTAEEMEAVMEEYRRLVAERSGPQPDTSPLEIAATSVERGWLSGGGVGSGSRRPQEVLRASFSLEAAEQPVGGAALRLWVRSGRRRRRPASLALYTVGGGRRHRLAVRPLPRAAGWVSFNVTDAARRASALRVELRCRRCGRRLSGAAPRLQLSRRRARRVRRDTADFLGQSEAVRSGSPVDCANSHDKKCCRQKMEVNFKELGGFEQIIAPASFQAYHCRGGCPASYNVANDHALLQGWIHEKHKQGVKNMPHAHAPCCAPSKLSALPIAHYDAQGKVRITYWENVVVEECRCS</sequence>
<gene>
    <name evidence="9" type="primary">Actbeta_0</name>
    <name evidence="9" type="ORF">FJT64_000210</name>
</gene>
<organism evidence="9 10">
    <name type="scientific">Amphibalanus amphitrite</name>
    <name type="common">Striped barnacle</name>
    <name type="synonym">Balanus amphitrite</name>
    <dbReference type="NCBI Taxonomy" id="1232801"/>
    <lineage>
        <taxon>Eukaryota</taxon>
        <taxon>Metazoa</taxon>
        <taxon>Ecdysozoa</taxon>
        <taxon>Arthropoda</taxon>
        <taxon>Crustacea</taxon>
        <taxon>Multicrustacea</taxon>
        <taxon>Cirripedia</taxon>
        <taxon>Thoracica</taxon>
        <taxon>Thoracicalcarea</taxon>
        <taxon>Balanomorpha</taxon>
        <taxon>Balanoidea</taxon>
        <taxon>Balanidae</taxon>
        <taxon>Amphibalaninae</taxon>
        <taxon>Amphibalanus</taxon>
    </lineage>
</organism>
<keyword evidence="10" id="KW-1185">Reference proteome</keyword>
<evidence type="ECO:0000313" key="10">
    <source>
        <dbReference type="Proteomes" id="UP000440578"/>
    </source>
</evidence>
<feature type="signal peptide" evidence="7">
    <location>
        <begin position="1"/>
        <end position="24"/>
    </location>
</feature>
<dbReference type="PROSITE" id="PS51362">
    <property type="entry name" value="TGF_BETA_2"/>
    <property type="match status" value="1"/>
</dbReference>
<evidence type="ECO:0000256" key="7">
    <source>
        <dbReference type="SAM" id="SignalP"/>
    </source>
</evidence>
<dbReference type="InterPro" id="IPR015615">
    <property type="entry name" value="TGF-beta-rel"/>
</dbReference>
<dbReference type="InterPro" id="IPR017948">
    <property type="entry name" value="TGFb_CS"/>
</dbReference>
<dbReference type="OrthoDB" id="5949851at2759"/>
<dbReference type="GO" id="GO:0005615">
    <property type="term" value="C:extracellular space"/>
    <property type="evidence" value="ECO:0007669"/>
    <property type="project" value="TreeGrafter"/>
</dbReference>
<evidence type="ECO:0000256" key="2">
    <source>
        <dbReference type="ARBA" id="ARBA00006656"/>
    </source>
</evidence>
<keyword evidence="4 6" id="KW-0339">Growth factor</keyword>
<keyword evidence="7" id="KW-0732">Signal</keyword>
<keyword evidence="3" id="KW-0964">Secreted</keyword>
<dbReference type="GO" id="GO:0008083">
    <property type="term" value="F:growth factor activity"/>
    <property type="evidence" value="ECO:0007669"/>
    <property type="project" value="UniProtKB-KW"/>
</dbReference>
<protein>
    <submittedName>
        <fullName evidence="9">Inhibin beta chain</fullName>
    </submittedName>
</protein>
<comment type="caution">
    <text evidence="9">The sequence shown here is derived from an EMBL/GenBank/DDBJ whole genome shotgun (WGS) entry which is preliminary data.</text>
</comment>
<evidence type="ECO:0000256" key="1">
    <source>
        <dbReference type="ARBA" id="ARBA00004613"/>
    </source>
</evidence>
<comment type="similarity">
    <text evidence="2 6">Belongs to the TGF-beta family.</text>
</comment>
<name>A0A6A4X954_AMPAM</name>
<reference evidence="9 10" key="1">
    <citation type="submission" date="2019-07" db="EMBL/GenBank/DDBJ databases">
        <title>Draft genome assembly of a fouling barnacle, Amphibalanus amphitrite (Darwin, 1854): The first reference genome for Thecostraca.</title>
        <authorList>
            <person name="Kim W."/>
        </authorList>
    </citation>
    <scope>NUCLEOTIDE SEQUENCE [LARGE SCALE GENOMIC DNA]</scope>
    <source>
        <strain evidence="9">SNU_AA5</strain>
        <tissue evidence="9">Soma without cirri and trophi</tissue>
    </source>
</reference>
<evidence type="ECO:0000259" key="8">
    <source>
        <dbReference type="PROSITE" id="PS51362"/>
    </source>
</evidence>
<dbReference type="GO" id="GO:0005125">
    <property type="term" value="F:cytokine activity"/>
    <property type="evidence" value="ECO:0007669"/>
    <property type="project" value="TreeGrafter"/>
</dbReference>
<dbReference type="EMBL" id="VIIS01000225">
    <property type="protein sequence ID" value="KAF0311618.1"/>
    <property type="molecule type" value="Genomic_DNA"/>
</dbReference>
<evidence type="ECO:0000256" key="3">
    <source>
        <dbReference type="ARBA" id="ARBA00022525"/>
    </source>
</evidence>
<evidence type="ECO:0000256" key="6">
    <source>
        <dbReference type="RuleBase" id="RU000354"/>
    </source>
</evidence>
<evidence type="ECO:0000313" key="9">
    <source>
        <dbReference type="EMBL" id="KAF0311618.1"/>
    </source>
</evidence>
<comment type="subcellular location">
    <subcellularLocation>
        <location evidence="1">Secreted</location>
    </subcellularLocation>
</comment>
<accession>A0A6A4X954</accession>
<dbReference type="SUPFAM" id="SSF57501">
    <property type="entry name" value="Cystine-knot cytokines"/>
    <property type="match status" value="1"/>
</dbReference>
<dbReference type="Proteomes" id="UP000440578">
    <property type="component" value="Unassembled WGS sequence"/>
</dbReference>
<keyword evidence="5" id="KW-1015">Disulfide bond</keyword>
<feature type="domain" description="TGF-beta family profile" evidence="8">
    <location>
        <begin position="229"/>
        <end position="364"/>
    </location>
</feature>
<evidence type="ECO:0000256" key="5">
    <source>
        <dbReference type="ARBA" id="ARBA00023157"/>
    </source>
</evidence>
<dbReference type="PANTHER" id="PTHR11848">
    <property type="entry name" value="TGF-BETA FAMILY"/>
    <property type="match status" value="1"/>
</dbReference>
<dbReference type="InterPro" id="IPR029034">
    <property type="entry name" value="Cystine-knot_cytokine"/>
</dbReference>
<dbReference type="AlphaFoldDB" id="A0A6A4X954"/>
<proteinExistence type="inferred from homology"/>
<feature type="chain" id="PRO_5025559883" evidence="7">
    <location>
        <begin position="25"/>
        <end position="364"/>
    </location>
</feature>